<reference evidence="2 3" key="1">
    <citation type="submission" date="2017-06" db="EMBL/GenBank/DDBJ databases">
        <authorList>
            <person name="Kim H.J."/>
            <person name="Triplett B.A."/>
        </authorList>
    </citation>
    <scope>NUCLEOTIDE SEQUENCE [LARGE SCALE GENOMIC DNA]</scope>
    <source>
        <strain evidence="2 3">B29T1</strain>
    </source>
</reference>
<evidence type="ECO:0000313" key="3">
    <source>
        <dbReference type="Proteomes" id="UP000197065"/>
    </source>
</evidence>
<name>A0A212R4F4_9PROT</name>
<sequence>MGAITSLAAAGLETALASKRAKTEDQSAASDRQVRTQTLIDNAAEDRRSTDAALKRRQAQERARAGAAGVASSGGSIDAVLQGLQEDADADQAATTTQLKDSLAGLDAEYKQRSDRNLLSYDSSLARAGTSLLSGLSRRSLLD</sequence>
<keyword evidence="3" id="KW-1185">Reference proteome</keyword>
<gene>
    <name evidence="2" type="ORF">SAMN07250955_105226</name>
</gene>
<accession>A0A212R4F4</accession>
<feature type="compositionally biased region" description="Low complexity" evidence="1">
    <location>
        <begin position="65"/>
        <end position="74"/>
    </location>
</feature>
<feature type="compositionally biased region" description="Basic and acidic residues" evidence="1">
    <location>
        <begin position="44"/>
        <end position="64"/>
    </location>
</feature>
<proteinExistence type="predicted"/>
<evidence type="ECO:0000256" key="1">
    <source>
        <dbReference type="SAM" id="MobiDB-lite"/>
    </source>
</evidence>
<organism evidence="2 3">
    <name type="scientific">Arboricoccus pini</name>
    <dbReference type="NCBI Taxonomy" id="1963835"/>
    <lineage>
        <taxon>Bacteria</taxon>
        <taxon>Pseudomonadati</taxon>
        <taxon>Pseudomonadota</taxon>
        <taxon>Alphaproteobacteria</taxon>
        <taxon>Geminicoccales</taxon>
        <taxon>Geminicoccaceae</taxon>
        <taxon>Arboricoccus</taxon>
    </lineage>
</organism>
<protein>
    <submittedName>
        <fullName evidence="2">Uncharacterized protein</fullName>
    </submittedName>
</protein>
<dbReference type="EMBL" id="FYEH01000005">
    <property type="protein sequence ID" value="SNB66962.1"/>
    <property type="molecule type" value="Genomic_DNA"/>
</dbReference>
<feature type="compositionally biased region" description="Polar residues" evidence="1">
    <location>
        <begin position="26"/>
        <end position="40"/>
    </location>
</feature>
<feature type="region of interest" description="Disordered" evidence="1">
    <location>
        <begin position="19"/>
        <end position="74"/>
    </location>
</feature>
<dbReference type="AlphaFoldDB" id="A0A212R4F4"/>
<dbReference type="Proteomes" id="UP000197065">
    <property type="component" value="Unassembled WGS sequence"/>
</dbReference>
<evidence type="ECO:0000313" key="2">
    <source>
        <dbReference type="EMBL" id="SNB66962.1"/>
    </source>
</evidence>